<evidence type="ECO:0000256" key="1">
    <source>
        <dbReference type="SAM" id="MobiDB-lite"/>
    </source>
</evidence>
<organism evidence="2 3">
    <name type="scientific">Anopheles melas</name>
    <dbReference type="NCBI Taxonomy" id="34690"/>
    <lineage>
        <taxon>Eukaryota</taxon>
        <taxon>Metazoa</taxon>
        <taxon>Ecdysozoa</taxon>
        <taxon>Arthropoda</taxon>
        <taxon>Hexapoda</taxon>
        <taxon>Insecta</taxon>
        <taxon>Pterygota</taxon>
        <taxon>Neoptera</taxon>
        <taxon>Endopterygota</taxon>
        <taxon>Diptera</taxon>
        <taxon>Nematocera</taxon>
        <taxon>Culicoidea</taxon>
        <taxon>Culicidae</taxon>
        <taxon>Anophelinae</taxon>
        <taxon>Anopheles</taxon>
    </lineage>
</organism>
<sequence>MEIRGLLMGRLRLGRRMVPLGLLGVTALLLILPPSALVQGRHHELNNGAAIGSHQLSAAAGVGLSSQSAQSGSLASGVMSSVPAAGASSSSSSSLLSSSAEDDVARITLSKDAGRLDGVRNRTIILT</sequence>
<dbReference type="AlphaFoldDB" id="A0A182UCM2"/>
<reference evidence="2" key="2">
    <citation type="submission" date="2020-05" db="UniProtKB">
        <authorList>
            <consortium name="EnsemblMetazoa"/>
        </authorList>
    </citation>
    <scope>IDENTIFICATION</scope>
    <source>
        <strain evidence="2">CM1001059</strain>
    </source>
</reference>
<dbReference type="EnsemblMetazoa" id="AMEC017961-RA">
    <property type="protein sequence ID" value="AMEC017961-PA"/>
    <property type="gene ID" value="AMEC017961"/>
</dbReference>
<proteinExistence type="predicted"/>
<feature type="region of interest" description="Disordered" evidence="1">
    <location>
        <begin position="79"/>
        <end position="102"/>
    </location>
</feature>
<evidence type="ECO:0000313" key="3">
    <source>
        <dbReference type="Proteomes" id="UP000075902"/>
    </source>
</evidence>
<accession>A0A182UCM2</accession>
<name>A0A182UCM2_9DIPT</name>
<keyword evidence="3" id="KW-1185">Reference proteome</keyword>
<feature type="compositionally biased region" description="Low complexity" evidence="1">
    <location>
        <begin position="79"/>
        <end position="99"/>
    </location>
</feature>
<dbReference type="Proteomes" id="UP000075902">
    <property type="component" value="Unassembled WGS sequence"/>
</dbReference>
<reference evidence="3" key="1">
    <citation type="submission" date="2014-01" db="EMBL/GenBank/DDBJ databases">
        <title>The Genome Sequence of Anopheles melas CM1001059_A (V2).</title>
        <authorList>
            <consortium name="The Broad Institute Genomics Platform"/>
            <person name="Neafsey D.E."/>
            <person name="Besansky N."/>
            <person name="Howell P."/>
            <person name="Walton C."/>
            <person name="Young S.K."/>
            <person name="Zeng Q."/>
            <person name="Gargeya S."/>
            <person name="Fitzgerald M."/>
            <person name="Haas B."/>
            <person name="Abouelleil A."/>
            <person name="Allen A.W."/>
            <person name="Alvarado L."/>
            <person name="Arachchi H.M."/>
            <person name="Berlin A.M."/>
            <person name="Chapman S.B."/>
            <person name="Gainer-Dewar J."/>
            <person name="Goldberg J."/>
            <person name="Griggs A."/>
            <person name="Gujja S."/>
            <person name="Hansen M."/>
            <person name="Howarth C."/>
            <person name="Imamovic A."/>
            <person name="Ireland A."/>
            <person name="Larimer J."/>
            <person name="McCowan C."/>
            <person name="Murphy C."/>
            <person name="Pearson M."/>
            <person name="Poon T.W."/>
            <person name="Priest M."/>
            <person name="Roberts A."/>
            <person name="Saif S."/>
            <person name="Shea T."/>
            <person name="Sisk P."/>
            <person name="Sykes S."/>
            <person name="Wortman J."/>
            <person name="Nusbaum C."/>
            <person name="Birren B."/>
        </authorList>
    </citation>
    <scope>NUCLEOTIDE SEQUENCE [LARGE SCALE GENOMIC DNA]</scope>
    <source>
        <strain evidence="3">CM1001059</strain>
    </source>
</reference>
<protein>
    <submittedName>
        <fullName evidence="2">Uncharacterized protein</fullName>
    </submittedName>
</protein>
<dbReference type="STRING" id="34690.A0A182UCM2"/>
<dbReference type="VEuPathDB" id="VectorBase:AMEC017961"/>
<evidence type="ECO:0000313" key="2">
    <source>
        <dbReference type="EnsemblMetazoa" id="AMEC017961-PA"/>
    </source>
</evidence>